<dbReference type="RefSeq" id="WP_377169312.1">
    <property type="nucleotide sequence ID" value="NZ_JBHSMQ010000007.1"/>
</dbReference>
<dbReference type="GO" id="GO:0016787">
    <property type="term" value="F:hydrolase activity"/>
    <property type="evidence" value="ECO:0007669"/>
    <property type="project" value="UniProtKB-KW"/>
</dbReference>
<comment type="caution">
    <text evidence="3">The sequence shown here is derived from an EMBL/GenBank/DDBJ whole genome shotgun (WGS) entry which is preliminary data.</text>
</comment>
<dbReference type="InterPro" id="IPR029058">
    <property type="entry name" value="AB_hydrolase_fold"/>
</dbReference>
<proteinExistence type="predicted"/>
<dbReference type="PANTHER" id="PTHR22946">
    <property type="entry name" value="DIENELACTONE HYDROLASE DOMAIN-CONTAINING PROTEIN-RELATED"/>
    <property type="match status" value="1"/>
</dbReference>
<keyword evidence="1" id="KW-0732">Signal</keyword>
<sequence length="626" mass="68854">MHPPDFTSGRRRFLLSSAAAIPAFVLPAHAADPAVPQSVAELWADFDPLKDPLESEVIREWSEDGAILRHVCYLIGTFKGTKAFMSAVYGFPHQAQGLLPAVMHIHGGGQRGSVAEVRLLVSRGYAALSVNWGGSGTGKPPFNSCEKALPGDPNTDWGAVDPTQLNVPGYASILPGPKQLFEDREHPKNNNWYLLALGCRRGLTFLAQQPGVDSARLGVHGYSMGGNLTMYVAGTDSRVKAAVPAVGGQGWRWQPHVFGGVKSDPQDAVKGDVELFRKTLSFESYAPRIACPVLHRSGTNDFHGWMDDVYRTNALIPQPTRYSWAPHLNHRLTPAVAVTMPLWFDHHLKGGPPLPATPQSQLLLTPAPALQVQPAAHPWPVARCEIFYSIDDDPRARFWRSADVTPQPGGGFTARLPLHARESALHAFANVYFTLPQPVSLSVLGGYGTPVTEVCISTLLHTRSAEELQKSQVPLTAQPTRLIDDFSHGLRDWYVLNQGNTSHQQMWTRKVTDPLWRGPAGARLAITLRMPKTNRMAFVVEENEWRSYRGPRKTYVCRREITGSAEPQTLALELRDFTSRDGSSPQSWAQIDQLGLCARHTLPGDTDTTPAPWAGSAPEFVRVEWA</sequence>
<dbReference type="InterPro" id="IPR002925">
    <property type="entry name" value="Dienelactn_hydro"/>
</dbReference>
<dbReference type="InterPro" id="IPR050261">
    <property type="entry name" value="FrsA_esterase"/>
</dbReference>
<name>A0ABW0KTS1_9BACT</name>
<evidence type="ECO:0000259" key="2">
    <source>
        <dbReference type="Pfam" id="PF01738"/>
    </source>
</evidence>
<keyword evidence="3" id="KW-0378">Hydrolase</keyword>
<keyword evidence="4" id="KW-1185">Reference proteome</keyword>
<protein>
    <submittedName>
        <fullName evidence="3">Alpha/beta hydrolase family protein</fullName>
        <ecNumber evidence="3">3.4.-.-</ecNumber>
    </submittedName>
</protein>
<dbReference type="Gene3D" id="3.40.50.1820">
    <property type="entry name" value="alpha/beta hydrolase"/>
    <property type="match status" value="1"/>
</dbReference>
<dbReference type="EC" id="3.4.-.-" evidence="3"/>
<dbReference type="Proteomes" id="UP001596052">
    <property type="component" value="Unassembled WGS sequence"/>
</dbReference>
<dbReference type="PROSITE" id="PS51318">
    <property type="entry name" value="TAT"/>
    <property type="match status" value="1"/>
</dbReference>
<reference evidence="4" key="1">
    <citation type="journal article" date="2019" name="Int. J. Syst. Evol. Microbiol.">
        <title>The Global Catalogue of Microorganisms (GCM) 10K type strain sequencing project: providing services to taxonomists for standard genome sequencing and annotation.</title>
        <authorList>
            <consortium name="The Broad Institute Genomics Platform"/>
            <consortium name="The Broad Institute Genome Sequencing Center for Infectious Disease"/>
            <person name="Wu L."/>
            <person name="Ma J."/>
        </authorList>
    </citation>
    <scope>NUCLEOTIDE SEQUENCE [LARGE SCALE GENOMIC DNA]</scope>
    <source>
        <strain evidence="4">CGMCC 4.1469</strain>
    </source>
</reference>
<feature type="chain" id="PRO_5047540053" evidence="1">
    <location>
        <begin position="31"/>
        <end position="626"/>
    </location>
</feature>
<gene>
    <name evidence="3" type="ORF">ACFQDI_17920</name>
</gene>
<evidence type="ECO:0000313" key="3">
    <source>
        <dbReference type="EMBL" id="MFC5456749.1"/>
    </source>
</evidence>
<accession>A0ABW0KTS1</accession>
<evidence type="ECO:0000256" key="1">
    <source>
        <dbReference type="SAM" id="SignalP"/>
    </source>
</evidence>
<dbReference type="Pfam" id="PF01738">
    <property type="entry name" value="DLH"/>
    <property type="match status" value="1"/>
</dbReference>
<evidence type="ECO:0000313" key="4">
    <source>
        <dbReference type="Proteomes" id="UP001596052"/>
    </source>
</evidence>
<dbReference type="SUPFAM" id="SSF53474">
    <property type="entry name" value="alpha/beta-Hydrolases"/>
    <property type="match status" value="1"/>
</dbReference>
<organism evidence="3 4">
    <name type="scientific">Prosthecobacter fluviatilis</name>
    <dbReference type="NCBI Taxonomy" id="445931"/>
    <lineage>
        <taxon>Bacteria</taxon>
        <taxon>Pseudomonadati</taxon>
        <taxon>Verrucomicrobiota</taxon>
        <taxon>Verrucomicrobiia</taxon>
        <taxon>Verrucomicrobiales</taxon>
        <taxon>Verrucomicrobiaceae</taxon>
        <taxon>Prosthecobacter</taxon>
    </lineage>
</organism>
<feature type="domain" description="Dienelactone hydrolase" evidence="2">
    <location>
        <begin position="203"/>
        <end position="311"/>
    </location>
</feature>
<dbReference type="EMBL" id="JBHSMQ010000007">
    <property type="protein sequence ID" value="MFC5456749.1"/>
    <property type="molecule type" value="Genomic_DNA"/>
</dbReference>
<feature type="signal peptide" evidence="1">
    <location>
        <begin position="1"/>
        <end position="30"/>
    </location>
</feature>
<dbReference type="InterPro" id="IPR006311">
    <property type="entry name" value="TAT_signal"/>
</dbReference>